<dbReference type="AlphaFoldDB" id="A0A7G9LBV8"/>
<dbReference type="RefSeq" id="WP_187482992.1">
    <property type="nucleotide sequence ID" value="NZ_CP060695.1"/>
</dbReference>
<protein>
    <recommendedName>
        <fullName evidence="5">TonB-dependent receptor plug domain-containing protein</fullName>
    </recommendedName>
</protein>
<accession>A0A7G9LBV8</accession>
<keyword evidence="2" id="KW-0732">Signal</keyword>
<dbReference type="Gene3D" id="2.60.40.1930">
    <property type="match status" value="1"/>
</dbReference>
<keyword evidence="1" id="KW-0175">Coiled coil</keyword>
<evidence type="ECO:0000313" key="4">
    <source>
        <dbReference type="Proteomes" id="UP000515808"/>
    </source>
</evidence>
<dbReference type="KEGG" id="ppec:H9W90_03040"/>
<evidence type="ECO:0000256" key="2">
    <source>
        <dbReference type="SAM" id="SignalP"/>
    </source>
</evidence>
<reference evidence="3 4" key="1">
    <citation type="submission" date="2020-08" db="EMBL/GenBank/DDBJ databases">
        <title>Polaribacter sp. L12M9 isolated from gut of the Korean scallop.</title>
        <authorList>
            <person name="Jeong Y.S."/>
        </authorList>
    </citation>
    <scope>NUCLEOTIDE SEQUENCE [LARGE SCALE GENOMIC DNA]</scope>
    <source>
        <strain evidence="3 4">L12M9</strain>
    </source>
</reference>
<feature type="coiled-coil region" evidence="1">
    <location>
        <begin position="579"/>
        <end position="606"/>
    </location>
</feature>
<organism evidence="3 4">
    <name type="scientific">Polaribacter pectinis</name>
    <dbReference type="NCBI Taxonomy" id="2738844"/>
    <lineage>
        <taxon>Bacteria</taxon>
        <taxon>Pseudomonadati</taxon>
        <taxon>Bacteroidota</taxon>
        <taxon>Flavobacteriia</taxon>
        <taxon>Flavobacteriales</taxon>
        <taxon>Flavobacteriaceae</taxon>
    </lineage>
</organism>
<dbReference type="Proteomes" id="UP000515808">
    <property type="component" value="Chromosome"/>
</dbReference>
<proteinExistence type="predicted"/>
<evidence type="ECO:0000313" key="3">
    <source>
        <dbReference type="EMBL" id="QNM86107.1"/>
    </source>
</evidence>
<sequence>MMKKLKLFLIIVLSFLAISTNSQNYFNETISENLLRYSSENYPEKIYVHTDKTYYSNEDTVWYSVYLVNGVTHEKTNKSKVLYTELLNEKDSLIDRKQLYINGLNTAGDFKLSKKLTSGNYKLRAYTNYMRNQGANYFFQKEITIWSSKQLINDTELVKNDSIYDNNSSFKPDLNFYPQGGYLVNNLINKVAIKLKDDLYNSINVTGVIVDDNNHEITKFTSAEFGLGEFSIIPEKGKNYFAEVTTNNNTYRYKLPDALENGFVLNAINNQKQIVLELNSNTINGLLGTSLVIHERGKLIFNQNFKEAKNNSILRIPIQKLNSGILHLTLFNSNGQAVCERLVFVENDFKKPTITIKKPKEYFGNRKKVTLKLNVENNLKETLPSILSMTVKDINASPNIKYSENIKTWLLLNSDLRGKIKNPNYFFENENVRKRQYLLDLLMLTHGWRRFTWQEIISNSVTEKKYSEEKGLFISGKTLDMNAPYSIKSVPTRLTFVGESVHQEPIKKSNNKGEYSYGPFIFHDSIPVLLEARLTNFKSEKDTDRKILIVPNTSKSIAEVFLDDSVIKNKKTKTDIDTYLKLQRYLEEINDKFKQYENVLDEVIISSKLKSKEITRDDEMSSRASYGDAFNRYDVSDKNSIGSGRAIDLFLGLPGIRIINDSIYLSRSANVSPLILYDETPIEIGDLSVISSNEISFIDVLTGGDAMMFSSNGAVISIYSKQGNGFKSNRNIKRKPGIIDYKAVGLYTAKEFYAPDHINGIEEQTKADIRTTLHWVPSIIINNEKSVEISFFTSDADSKYLIEIQGITSTGIPLYQTTEITVD</sequence>
<name>A0A7G9LBV8_9FLAO</name>
<dbReference type="EMBL" id="CP060695">
    <property type="protein sequence ID" value="QNM86107.1"/>
    <property type="molecule type" value="Genomic_DNA"/>
</dbReference>
<evidence type="ECO:0008006" key="5">
    <source>
        <dbReference type="Google" id="ProtNLM"/>
    </source>
</evidence>
<gene>
    <name evidence="3" type="ORF">H9W90_03040</name>
</gene>
<feature type="signal peptide" evidence="2">
    <location>
        <begin position="1"/>
        <end position="24"/>
    </location>
</feature>
<evidence type="ECO:0000256" key="1">
    <source>
        <dbReference type="SAM" id="Coils"/>
    </source>
</evidence>
<feature type="chain" id="PRO_5028960697" description="TonB-dependent receptor plug domain-containing protein" evidence="2">
    <location>
        <begin position="25"/>
        <end position="823"/>
    </location>
</feature>
<keyword evidence="4" id="KW-1185">Reference proteome</keyword>